<dbReference type="Proteomes" id="UP000245946">
    <property type="component" value="Unassembled WGS sequence"/>
</dbReference>
<dbReference type="PANTHER" id="PTHR12786">
    <property type="entry name" value="SPLICING FACTOR SF3A-RELATED"/>
    <property type="match status" value="1"/>
</dbReference>
<dbReference type="EMBL" id="KZ819285">
    <property type="protein sequence ID" value="PWO00487.1"/>
    <property type="molecule type" value="Genomic_DNA"/>
</dbReference>
<feature type="region of interest" description="Disordered" evidence="9">
    <location>
        <begin position="188"/>
        <end position="243"/>
    </location>
</feature>
<keyword evidence="4" id="KW-0963">Cytoplasm</keyword>
<feature type="domain" description="SDE2-like" evidence="11">
    <location>
        <begin position="95"/>
        <end position="184"/>
    </location>
</feature>
<evidence type="ECO:0000256" key="1">
    <source>
        <dbReference type="ARBA" id="ARBA00004123"/>
    </source>
</evidence>
<feature type="region of interest" description="Disordered" evidence="9">
    <location>
        <begin position="266"/>
        <end position="301"/>
    </location>
</feature>
<feature type="compositionally biased region" description="Acidic residues" evidence="9">
    <location>
        <begin position="189"/>
        <end position="198"/>
    </location>
</feature>
<keyword evidence="10" id="KW-0732">Signal</keyword>
<dbReference type="GeneID" id="37271233"/>
<comment type="subcellular location">
    <subcellularLocation>
        <location evidence="2">Cytoplasm</location>
    </subcellularLocation>
    <subcellularLocation>
        <location evidence="1">Nucleus</location>
    </subcellularLocation>
</comment>
<feature type="region of interest" description="Disordered" evidence="9">
    <location>
        <begin position="107"/>
        <end position="126"/>
    </location>
</feature>
<dbReference type="GO" id="GO:0006397">
    <property type="term" value="P:mRNA processing"/>
    <property type="evidence" value="ECO:0007669"/>
    <property type="project" value="UniProtKB-KW"/>
</dbReference>
<evidence type="ECO:0000256" key="6">
    <source>
        <dbReference type="ARBA" id="ARBA00023187"/>
    </source>
</evidence>
<dbReference type="PANTHER" id="PTHR12786:SF1">
    <property type="entry name" value="SPLICING REGULATOR SDE2"/>
    <property type="match status" value="1"/>
</dbReference>
<dbReference type="GO" id="GO:0008380">
    <property type="term" value="P:RNA splicing"/>
    <property type="evidence" value="ECO:0007669"/>
    <property type="project" value="UniProtKB-KW"/>
</dbReference>
<feature type="chain" id="PRO_5016464152" description="SDE2-like domain-containing protein" evidence="10">
    <location>
        <begin position="18"/>
        <end position="301"/>
    </location>
</feature>
<feature type="compositionally biased region" description="Low complexity" evidence="9">
    <location>
        <begin position="284"/>
        <end position="301"/>
    </location>
</feature>
<evidence type="ECO:0000256" key="4">
    <source>
        <dbReference type="ARBA" id="ARBA00022490"/>
    </source>
</evidence>
<proteinExistence type="inferred from homology"/>
<keyword evidence="13" id="KW-1185">Reference proteome</keyword>
<keyword evidence="5" id="KW-0507">mRNA processing</keyword>
<organism evidence="12 13">
    <name type="scientific">Tilletiopsis washingtonensis</name>
    <dbReference type="NCBI Taxonomy" id="58919"/>
    <lineage>
        <taxon>Eukaryota</taxon>
        <taxon>Fungi</taxon>
        <taxon>Dikarya</taxon>
        <taxon>Basidiomycota</taxon>
        <taxon>Ustilaginomycotina</taxon>
        <taxon>Exobasidiomycetes</taxon>
        <taxon>Entylomatales</taxon>
        <taxon>Entylomatales incertae sedis</taxon>
        <taxon>Tilletiopsis</taxon>
    </lineage>
</organism>
<comment type="similarity">
    <text evidence="3">Belongs to the SDE2 family.</text>
</comment>
<feature type="signal peptide" evidence="10">
    <location>
        <begin position="1"/>
        <end position="17"/>
    </location>
</feature>
<protein>
    <recommendedName>
        <fullName evidence="11">SDE2-like domain-containing protein</fullName>
    </recommendedName>
</protein>
<accession>A0A316ZGV9</accession>
<dbReference type="InterPro" id="IPR053822">
    <property type="entry name" value="SDE2-like_dom"/>
</dbReference>
<keyword evidence="8" id="KW-0131">Cell cycle</keyword>
<feature type="compositionally biased region" description="Basic and acidic residues" evidence="9">
    <location>
        <begin position="232"/>
        <end position="243"/>
    </location>
</feature>
<dbReference type="AlphaFoldDB" id="A0A316ZGV9"/>
<dbReference type="STRING" id="58919.A0A316ZGV9"/>
<evidence type="ECO:0000256" key="8">
    <source>
        <dbReference type="ARBA" id="ARBA00023306"/>
    </source>
</evidence>
<dbReference type="GO" id="GO:0005634">
    <property type="term" value="C:nucleus"/>
    <property type="evidence" value="ECO:0007669"/>
    <property type="project" value="UniProtKB-SubCell"/>
</dbReference>
<evidence type="ECO:0000256" key="7">
    <source>
        <dbReference type="ARBA" id="ARBA00023242"/>
    </source>
</evidence>
<evidence type="ECO:0000259" key="11">
    <source>
        <dbReference type="Pfam" id="PF22782"/>
    </source>
</evidence>
<evidence type="ECO:0000256" key="10">
    <source>
        <dbReference type="SAM" id="SignalP"/>
    </source>
</evidence>
<dbReference type="RefSeq" id="XP_025600765.1">
    <property type="nucleotide sequence ID" value="XM_025743689.1"/>
</dbReference>
<evidence type="ECO:0000256" key="2">
    <source>
        <dbReference type="ARBA" id="ARBA00004496"/>
    </source>
</evidence>
<evidence type="ECO:0000313" key="12">
    <source>
        <dbReference type="EMBL" id="PWO00487.1"/>
    </source>
</evidence>
<keyword evidence="7" id="KW-0539">Nucleus</keyword>
<dbReference type="OrthoDB" id="547031at2759"/>
<sequence>MLPVLLRTFAPLPPTLALSLPASTPLSALLHFLASALRLTPRTAPLLRLTGPHGRVLSHATTLAALHAAYAAQPRSSSSKALPPLSLEVRLATRGGKGGFGSMLRAQGGKMSAKGKDENTGSCRDLNGRRLSTMKQAKQLAEYLAAAPAREAALSEAQAKKYAKLEKMLGRRPKGESDFVEAARRLEEQGEGFEEEAEGSGGSGNEEKAEGSSRTPVAAAAGVKRGAPTEQETGKRLKLDDHEYVEQSRELVQGVRSAVAAAMLKKKKKSAALAKGNKGKSKAEGATAPPAEADAAAAAPA</sequence>
<evidence type="ECO:0000256" key="5">
    <source>
        <dbReference type="ARBA" id="ARBA00022664"/>
    </source>
</evidence>
<dbReference type="InterPro" id="IPR051421">
    <property type="entry name" value="RNA_Proc_DNA_Dmg_Regulator"/>
</dbReference>
<dbReference type="Pfam" id="PF22782">
    <property type="entry name" value="SDE2"/>
    <property type="match status" value="1"/>
</dbReference>
<reference evidence="12 13" key="1">
    <citation type="journal article" date="2018" name="Mol. Biol. Evol.">
        <title>Broad Genomic Sampling Reveals a Smut Pathogenic Ancestry of the Fungal Clade Ustilaginomycotina.</title>
        <authorList>
            <person name="Kijpornyongpan T."/>
            <person name="Mondo S.J."/>
            <person name="Barry K."/>
            <person name="Sandor L."/>
            <person name="Lee J."/>
            <person name="Lipzen A."/>
            <person name="Pangilinan J."/>
            <person name="LaButti K."/>
            <person name="Hainaut M."/>
            <person name="Henrissat B."/>
            <person name="Grigoriev I.V."/>
            <person name="Spatafora J.W."/>
            <person name="Aime M.C."/>
        </authorList>
    </citation>
    <scope>NUCLEOTIDE SEQUENCE [LARGE SCALE GENOMIC DNA]</scope>
    <source>
        <strain evidence="12 13">MCA 4186</strain>
    </source>
</reference>
<keyword evidence="6" id="KW-0508">mRNA splicing</keyword>
<evidence type="ECO:0000256" key="3">
    <source>
        <dbReference type="ARBA" id="ARBA00008726"/>
    </source>
</evidence>
<dbReference type="GO" id="GO:0005737">
    <property type="term" value="C:cytoplasm"/>
    <property type="evidence" value="ECO:0007669"/>
    <property type="project" value="UniProtKB-SubCell"/>
</dbReference>
<name>A0A316ZGV9_9BASI</name>
<evidence type="ECO:0000313" key="13">
    <source>
        <dbReference type="Proteomes" id="UP000245946"/>
    </source>
</evidence>
<evidence type="ECO:0000256" key="9">
    <source>
        <dbReference type="SAM" id="MobiDB-lite"/>
    </source>
</evidence>
<gene>
    <name evidence="12" type="ORF">FA09DRAFT_333392</name>
</gene>